<accession>A0A2N6SBS1</accession>
<dbReference type="Pfam" id="PF13707">
    <property type="entry name" value="RloB"/>
    <property type="match status" value="1"/>
</dbReference>
<gene>
    <name evidence="2" type="ORF">CG405_00840</name>
</gene>
<dbReference type="EMBL" id="NNRU01000001">
    <property type="protein sequence ID" value="RFT30486.1"/>
    <property type="molecule type" value="Genomic_DNA"/>
</dbReference>
<dbReference type="RefSeq" id="WP_101886655.1">
    <property type="nucleotide sequence ID" value="NZ_CP083177.1"/>
</dbReference>
<dbReference type="Proteomes" id="UP000258379">
    <property type="component" value="Unassembled WGS sequence"/>
</dbReference>
<proteinExistence type="predicted"/>
<name>A0A2N6SBS1_GARVA</name>
<dbReference type="AlphaFoldDB" id="A0A2N6SBS1"/>
<organism evidence="2 3">
    <name type="scientific">Gardnerella vaginalis</name>
    <dbReference type="NCBI Taxonomy" id="2702"/>
    <lineage>
        <taxon>Bacteria</taxon>
        <taxon>Bacillati</taxon>
        <taxon>Actinomycetota</taxon>
        <taxon>Actinomycetes</taxon>
        <taxon>Bifidobacteriales</taxon>
        <taxon>Bifidobacteriaceae</taxon>
        <taxon>Gardnerella</taxon>
    </lineage>
</organism>
<dbReference type="InterPro" id="IPR025591">
    <property type="entry name" value="RloB"/>
</dbReference>
<comment type="caution">
    <text evidence="2">The sequence shown here is derived from an EMBL/GenBank/DDBJ whole genome shotgun (WGS) entry which is preliminary data.</text>
</comment>
<evidence type="ECO:0000313" key="3">
    <source>
        <dbReference type="Proteomes" id="UP000258379"/>
    </source>
</evidence>
<sequence>MVHVPSHGRSKKQSKRNKRFLIVCGGVVTEFEYFSYIKSEVSKYCATSWDIHKSINIEKEGVDPLTLTNYAIKLERLDCKEAKKENYNPFTLVWVVTDVDEFGEKIQQAQSKSDSTCGKIKLVISNPCFEVWLIDHIKSCPLSCTETRDCQKEAKELGLLHNTTGNKNKHIQLEKLTGNYKNAFKNAKQHMQTEQIENRKNHPSVTQKSNYAPWTDVPEIVETILNECKRVSGVDLSEKL</sequence>
<evidence type="ECO:0008006" key="4">
    <source>
        <dbReference type="Google" id="ProtNLM"/>
    </source>
</evidence>
<protein>
    <recommendedName>
        <fullName evidence="4">RloB domain-containing protein</fullName>
    </recommendedName>
</protein>
<feature type="region of interest" description="Disordered" evidence="1">
    <location>
        <begin position="189"/>
        <end position="209"/>
    </location>
</feature>
<evidence type="ECO:0000313" key="2">
    <source>
        <dbReference type="EMBL" id="RFT30486.1"/>
    </source>
</evidence>
<reference evidence="2 3" key="1">
    <citation type="submission" date="2017-07" db="EMBL/GenBank/DDBJ databases">
        <title>A comparative genomics approach to explaining the enigmatic role of Gardnerella vaginalis in the vaginal microbiome.</title>
        <authorList>
            <person name="Vancuren S.J."/>
            <person name="Hill J.E."/>
        </authorList>
    </citation>
    <scope>NUCLEOTIDE SEQUENCE [LARGE SCALE GENOMIC DNA]</scope>
    <source>
        <strain evidence="2 3">WP023</strain>
    </source>
</reference>
<evidence type="ECO:0000256" key="1">
    <source>
        <dbReference type="SAM" id="MobiDB-lite"/>
    </source>
</evidence>